<dbReference type="EMBL" id="BT084875">
    <property type="protein sequence ID" value="ACR35228.1"/>
    <property type="molecule type" value="mRNA"/>
</dbReference>
<evidence type="ECO:0000256" key="1">
    <source>
        <dbReference type="SAM" id="SignalP"/>
    </source>
</evidence>
<name>C4J228_MAIZE</name>
<protein>
    <recommendedName>
        <fullName evidence="3">Secreted protein</fullName>
    </recommendedName>
</protein>
<accession>C4J228</accession>
<feature type="signal peptide" evidence="1">
    <location>
        <begin position="1"/>
        <end position="21"/>
    </location>
</feature>
<organism evidence="2">
    <name type="scientific">Zea mays</name>
    <name type="common">Maize</name>
    <dbReference type="NCBI Taxonomy" id="4577"/>
    <lineage>
        <taxon>Eukaryota</taxon>
        <taxon>Viridiplantae</taxon>
        <taxon>Streptophyta</taxon>
        <taxon>Embryophyta</taxon>
        <taxon>Tracheophyta</taxon>
        <taxon>Spermatophyta</taxon>
        <taxon>Magnoliopsida</taxon>
        <taxon>Liliopsida</taxon>
        <taxon>Poales</taxon>
        <taxon>Poaceae</taxon>
        <taxon>PACMAD clade</taxon>
        <taxon>Panicoideae</taxon>
        <taxon>Andropogonodae</taxon>
        <taxon>Andropogoneae</taxon>
        <taxon>Tripsacinae</taxon>
        <taxon>Zea</taxon>
    </lineage>
</organism>
<sequence length="84" mass="9774">MFSFEVILFLLVSTNLTCSHASHEYHTSIWTTKTLKTISTNKLHYTFSYRISAAVLRFIRHRPTLSLCHDRSFPPAAFYSLHVL</sequence>
<reference evidence="2" key="2">
    <citation type="submission" date="2012-06" db="EMBL/GenBank/DDBJ databases">
        <authorList>
            <person name="Yu Y."/>
            <person name="Currie J."/>
            <person name="Lomeli R."/>
            <person name="Angelova A."/>
            <person name="Collura K."/>
            <person name="Wissotski M."/>
            <person name="Campos D."/>
            <person name="Kudrna D."/>
            <person name="Golser W."/>
            <person name="Ashely E."/>
            <person name="Descour A."/>
            <person name="Fernandes J."/>
            <person name="Soderlund C."/>
            <person name="Walbot V."/>
        </authorList>
    </citation>
    <scope>NUCLEOTIDE SEQUENCE</scope>
    <source>
        <strain evidence="2">B73</strain>
    </source>
</reference>
<evidence type="ECO:0000313" key="2">
    <source>
        <dbReference type="EMBL" id="ACR35228.1"/>
    </source>
</evidence>
<keyword evidence="1" id="KW-0732">Signal</keyword>
<feature type="chain" id="PRO_5002937689" description="Secreted protein" evidence="1">
    <location>
        <begin position="22"/>
        <end position="84"/>
    </location>
</feature>
<evidence type="ECO:0008006" key="3">
    <source>
        <dbReference type="Google" id="ProtNLM"/>
    </source>
</evidence>
<dbReference type="AlphaFoldDB" id="C4J228"/>
<reference evidence="2" key="1">
    <citation type="journal article" date="2009" name="PLoS Genet.">
        <title>Sequencing, mapping, and analysis of 27,455 maize full-length cDNAs.</title>
        <authorList>
            <person name="Soderlund C."/>
            <person name="Descour A."/>
            <person name="Kudrna D."/>
            <person name="Bomhoff M."/>
            <person name="Boyd L."/>
            <person name="Currie J."/>
            <person name="Angelova A."/>
            <person name="Collura K."/>
            <person name="Wissotski M."/>
            <person name="Ashley E."/>
            <person name="Morrow D."/>
            <person name="Fernandes J."/>
            <person name="Walbot V."/>
            <person name="Yu Y."/>
        </authorList>
    </citation>
    <scope>NUCLEOTIDE SEQUENCE</scope>
    <source>
        <strain evidence="2">B73</strain>
    </source>
</reference>
<proteinExistence type="evidence at transcript level"/>